<dbReference type="Pfam" id="PF00107">
    <property type="entry name" value="ADH_zinc_N"/>
    <property type="match status" value="1"/>
</dbReference>
<dbReference type="InterPro" id="IPR014188">
    <property type="entry name" value="Acrylyl-CoA_reductase_AcuI"/>
</dbReference>
<dbReference type="InterPro" id="IPR036291">
    <property type="entry name" value="NAD(P)-bd_dom_sf"/>
</dbReference>
<keyword evidence="3" id="KW-1185">Reference proteome</keyword>
<gene>
    <name evidence="2" type="ORF">JOC58_002528</name>
</gene>
<name>A0ABU1IZD8_9BACL</name>
<organism evidence="2 3">
    <name type="scientific">Paenibacillus hunanensis</name>
    <dbReference type="NCBI Taxonomy" id="539262"/>
    <lineage>
        <taxon>Bacteria</taxon>
        <taxon>Bacillati</taxon>
        <taxon>Bacillota</taxon>
        <taxon>Bacilli</taxon>
        <taxon>Bacillales</taxon>
        <taxon>Paenibacillaceae</taxon>
        <taxon>Paenibacillus</taxon>
    </lineage>
</organism>
<dbReference type="InterPro" id="IPR020843">
    <property type="entry name" value="ER"/>
</dbReference>
<dbReference type="PANTHER" id="PTHR43677:SF1">
    <property type="entry name" value="ACRYLYL-COA REDUCTASE ACUI-RELATED"/>
    <property type="match status" value="1"/>
</dbReference>
<dbReference type="SUPFAM" id="SSF51735">
    <property type="entry name" value="NAD(P)-binding Rossmann-fold domains"/>
    <property type="match status" value="1"/>
</dbReference>
<dbReference type="SMART" id="SM00829">
    <property type="entry name" value="PKS_ER"/>
    <property type="match status" value="1"/>
</dbReference>
<dbReference type="EMBL" id="JAVDQH010000009">
    <property type="protein sequence ID" value="MDR6244631.1"/>
    <property type="molecule type" value="Genomic_DNA"/>
</dbReference>
<dbReference type="Gene3D" id="3.90.180.10">
    <property type="entry name" value="Medium-chain alcohol dehydrogenases, catalytic domain"/>
    <property type="match status" value="1"/>
</dbReference>
<comment type="caution">
    <text evidence="2">The sequence shown here is derived from an EMBL/GenBank/DDBJ whole genome shotgun (WGS) entry which is preliminary data.</text>
</comment>
<accession>A0ABU1IZD8</accession>
<dbReference type="InterPro" id="IPR013154">
    <property type="entry name" value="ADH-like_N"/>
</dbReference>
<proteinExistence type="predicted"/>
<dbReference type="Gene3D" id="3.40.50.720">
    <property type="entry name" value="NAD(P)-binding Rossmann-like Domain"/>
    <property type="match status" value="1"/>
</dbReference>
<dbReference type="InterPro" id="IPR051397">
    <property type="entry name" value="Zn-ADH-like_protein"/>
</dbReference>
<dbReference type="NCBIfam" id="TIGR02823">
    <property type="entry name" value="oxido_YhdH"/>
    <property type="match status" value="1"/>
</dbReference>
<feature type="domain" description="Enoyl reductase (ER)" evidence="1">
    <location>
        <begin position="19"/>
        <end position="328"/>
    </location>
</feature>
<dbReference type="SUPFAM" id="SSF50129">
    <property type="entry name" value="GroES-like"/>
    <property type="match status" value="1"/>
</dbReference>
<dbReference type="InterPro" id="IPR013149">
    <property type="entry name" value="ADH-like_C"/>
</dbReference>
<dbReference type="Pfam" id="PF08240">
    <property type="entry name" value="ADH_N"/>
    <property type="match status" value="1"/>
</dbReference>
<dbReference type="PANTHER" id="PTHR43677">
    <property type="entry name" value="SHORT-CHAIN DEHYDROGENASE/REDUCTASE"/>
    <property type="match status" value="1"/>
</dbReference>
<evidence type="ECO:0000313" key="2">
    <source>
        <dbReference type="EMBL" id="MDR6244631.1"/>
    </source>
</evidence>
<dbReference type="InterPro" id="IPR011032">
    <property type="entry name" value="GroES-like_sf"/>
</dbReference>
<sequence length="332" mass="35385">MTAAFRAYVLEKQDEEVHGSIQELTMEQLPEGSVTIAVHYSDVNYKDGLASLTNGKVVQQYPFVPGVDLAGEVVESQDDRYQPGDLVLCTGYKLGVSHYGGYSEYARVPGDWLVPLPTGLEPKEAMMLGTAGFTAAMSVDALIHAGVEPTSGPVLVTGATGGVGSVAISILSKLGYEVYASSGKVEQAQWLQELGATHIISRQESEQPIKGALGKTTWAGIIDATGGAALGERLKSVAYRGAVAVSGNTAGVKFESSVFPFILRGVQLIGIDSVYCPAELRSKLWKHLATDWKPDMVLRQGITEYSLNDVPKALQTVLNGQAVGRQIIRIAD</sequence>
<reference evidence="2 3" key="1">
    <citation type="submission" date="2023-07" db="EMBL/GenBank/DDBJ databases">
        <title>Genomic Encyclopedia of Type Strains, Phase IV (KMG-IV): sequencing the most valuable type-strain genomes for metagenomic binning, comparative biology and taxonomic classification.</title>
        <authorList>
            <person name="Goeker M."/>
        </authorList>
    </citation>
    <scope>NUCLEOTIDE SEQUENCE [LARGE SCALE GENOMIC DNA]</scope>
    <source>
        <strain evidence="2 3">DSM 22170</strain>
    </source>
</reference>
<evidence type="ECO:0000259" key="1">
    <source>
        <dbReference type="SMART" id="SM00829"/>
    </source>
</evidence>
<protein>
    <submittedName>
        <fullName evidence="2">YhdH/YhfP family quinone oxidoreductase</fullName>
    </submittedName>
</protein>
<dbReference type="Proteomes" id="UP001185028">
    <property type="component" value="Unassembled WGS sequence"/>
</dbReference>
<evidence type="ECO:0000313" key="3">
    <source>
        <dbReference type="Proteomes" id="UP001185028"/>
    </source>
</evidence>
<dbReference type="RefSeq" id="WP_188776728.1">
    <property type="nucleotide sequence ID" value="NZ_BMMB01000007.1"/>
</dbReference>